<comment type="similarity">
    <text evidence="1">Belongs to the RelE toxin family.</text>
</comment>
<dbReference type="Pfam" id="PF05016">
    <property type="entry name" value="ParE_toxin"/>
    <property type="match status" value="1"/>
</dbReference>
<dbReference type="InterPro" id="IPR007712">
    <property type="entry name" value="RelE/ParE_toxin"/>
</dbReference>
<dbReference type="PANTHER" id="PTHR33755">
    <property type="entry name" value="TOXIN PARE1-RELATED"/>
    <property type="match status" value="1"/>
</dbReference>
<evidence type="ECO:0000313" key="3">
    <source>
        <dbReference type="EMBL" id="MBD2771934.1"/>
    </source>
</evidence>
<comment type="caution">
    <text evidence="3">The sequence shown here is derived from an EMBL/GenBank/DDBJ whole genome shotgun (WGS) entry which is preliminary data.</text>
</comment>
<dbReference type="InterPro" id="IPR051803">
    <property type="entry name" value="TA_system_RelE-like_toxin"/>
</dbReference>
<evidence type="ECO:0000256" key="1">
    <source>
        <dbReference type="ARBA" id="ARBA00006226"/>
    </source>
</evidence>
<reference evidence="3" key="1">
    <citation type="submission" date="2020-09" db="EMBL/GenBank/DDBJ databases">
        <title>Iningainema tapete sp. nov. (Scytonemataceae, Cyanobacteria) from greenhouses in central Florida (USA) produces two types of nodularin with biosynthetic potential for microcystin-LR and anabaenopeptins.</title>
        <authorList>
            <person name="Berthold D.E."/>
            <person name="Lefler F.W."/>
            <person name="Huang I.-S."/>
            <person name="Abdulla H."/>
            <person name="Zimba P.V."/>
            <person name="Laughinghouse H.D. IV."/>
        </authorList>
    </citation>
    <scope>NUCLEOTIDE SEQUENCE</scope>
    <source>
        <strain evidence="3">BLCCT55</strain>
    </source>
</reference>
<keyword evidence="2" id="KW-1277">Toxin-antitoxin system</keyword>
<dbReference type="InterPro" id="IPR035093">
    <property type="entry name" value="RelE/ParE_toxin_dom_sf"/>
</dbReference>
<gene>
    <name evidence="3" type="ORF">ICL16_07450</name>
</gene>
<dbReference type="Gene3D" id="3.30.2310.20">
    <property type="entry name" value="RelE-like"/>
    <property type="match status" value="1"/>
</dbReference>
<proteinExistence type="inferred from homology"/>
<evidence type="ECO:0000256" key="2">
    <source>
        <dbReference type="ARBA" id="ARBA00022649"/>
    </source>
</evidence>
<dbReference type="EMBL" id="JACXAE010000029">
    <property type="protein sequence ID" value="MBD2771934.1"/>
    <property type="molecule type" value="Genomic_DNA"/>
</dbReference>
<keyword evidence="4" id="KW-1185">Reference proteome</keyword>
<sequence length="99" mass="11986">MLRDLIILPKAEQDAAEAYTWYEEQEPGLGEDFLRCVDACIQLIRRNPQMYRLVHENYRRAVVRRFPYVVFYEYLDNTIIVYSVFHSSQDPNKWRNQLP</sequence>
<name>A0A8J6XID9_9CYAN</name>
<dbReference type="Proteomes" id="UP000629098">
    <property type="component" value="Unassembled WGS sequence"/>
</dbReference>
<protein>
    <submittedName>
        <fullName evidence="3">Type II toxin-antitoxin system RelE/ParE family toxin</fullName>
    </submittedName>
</protein>
<dbReference type="RefSeq" id="WP_190826217.1">
    <property type="nucleotide sequence ID" value="NZ_CAWPPI010000029.1"/>
</dbReference>
<accession>A0A8J6XID9</accession>
<dbReference type="AlphaFoldDB" id="A0A8J6XID9"/>
<organism evidence="3 4">
    <name type="scientific">Iningainema tapete BLCC-T55</name>
    <dbReference type="NCBI Taxonomy" id="2748662"/>
    <lineage>
        <taxon>Bacteria</taxon>
        <taxon>Bacillati</taxon>
        <taxon>Cyanobacteriota</taxon>
        <taxon>Cyanophyceae</taxon>
        <taxon>Nostocales</taxon>
        <taxon>Scytonemataceae</taxon>
        <taxon>Iningainema tapete</taxon>
    </lineage>
</organism>
<dbReference type="PANTHER" id="PTHR33755:SF8">
    <property type="entry name" value="TOXIN PARE2"/>
    <property type="match status" value="1"/>
</dbReference>
<evidence type="ECO:0000313" key="4">
    <source>
        <dbReference type="Proteomes" id="UP000629098"/>
    </source>
</evidence>